<dbReference type="OrthoDB" id="5421765at2759"/>
<proteinExistence type="predicted"/>
<accession>A0A8H5L5C5</accession>
<reference evidence="3 4" key="1">
    <citation type="submission" date="2020-05" db="EMBL/GenBank/DDBJ databases">
        <title>Identification and distribution of gene clusters putatively required for synthesis of sphingolipid metabolism inhibitors in phylogenetically diverse species of the filamentous fungus Fusarium.</title>
        <authorList>
            <person name="Kim H.-S."/>
            <person name="Busman M."/>
            <person name="Brown D.W."/>
            <person name="Divon H."/>
            <person name="Uhlig S."/>
            <person name="Proctor R.H."/>
        </authorList>
    </citation>
    <scope>NUCLEOTIDE SEQUENCE [LARGE SCALE GENOMIC DNA]</scope>
    <source>
        <strain evidence="3 4">NRRL 66333</strain>
    </source>
</reference>
<feature type="transmembrane region" description="Helical" evidence="2">
    <location>
        <begin position="87"/>
        <end position="114"/>
    </location>
</feature>
<sequence length="375" mass="39816">MSSLQSNQGSASVTDKSGTGPSNASLASDTASTKVSGSDPSSTGLTEVSTVAPTKALVETATATITKTSIAITTTTRIGSGTGLSNAAITGIAVSSGVAGAALALCAIVALLYLKRRHHEPAPKTSLEEPPKSSPKNLMVVPGFVGLPTRVLLTGASDSDIKSELGSLGNLIERHVDGHYHRDKISATSDTLHASLRDLHLTEATCSMIARLCIDPNTRYTGIRHLLALVIFSNLDLHTIDSLSLLPPTVKEFSQSRIRAPKQEQDPLSVESQIDALITVLQKALDHFVPRDKGHSLKDQQASLAGVIRECVKFGYEVFSHPSDWEFTFAQEEHGIIVVPGLKQRSSSTGDLYDPPKLVLAPEIVAVPKHYVYNG</sequence>
<keyword evidence="2" id="KW-0812">Transmembrane</keyword>
<keyword evidence="2" id="KW-0472">Membrane</keyword>
<keyword evidence="2" id="KW-1133">Transmembrane helix</keyword>
<comment type="caution">
    <text evidence="3">The sequence shown here is derived from an EMBL/GenBank/DDBJ whole genome shotgun (WGS) entry which is preliminary data.</text>
</comment>
<dbReference type="RefSeq" id="XP_036531929.1">
    <property type="nucleotide sequence ID" value="XM_036677427.1"/>
</dbReference>
<feature type="region of interest" description="Disordered" evidence="1">
    <location>
        <begin position="1"/>
        <end position="47"/>
    </location>
</feature>
<dbReference type="Proteomes" id="UP000547976">
    <property type="component" value="Unassembled WGS sequence"/>
</dbReference>
<organism evidence="3 4">
    <name type="scientific">Gibberella subglutinans</name>
    <name type="common">Fusarium subglutinans</name>
    <dbReference type="NCBI Taxonomy" id="42677"/>
    <lineage>
        <taxon>Eukaryota</taxon>
        <taxon>Fungi</taxon>
        <taxon>Dikarya</taxon>
        <taxon>Ascomycota</taxon>
        <taxon>Pezizomycotina</taxon>
        <taxon>Sordariomycetes</taxon>
        <taxon>Hypocreomycetidae</taxon>
        <taxon>Hypocreales</taxon>
        <taxon>Nectriaceae</taxon>
        <taxon>Fusarium</taxon>
        <taxon>Fusarium fujikuroi species complex</taxon>
    </lineage>
</organism>
<dbReference type="GeneID" id="59312145"/>
<dbReference type="EMBL" id="JAAOAV010000279">
    <property type="protein sequence ID" value="KAF5584958.1"/>
    <property type="molecule type" value="Genomic_DNA"/>
</dbReference>
<gene>
    <name evidence="3" type="ORF">FSUBG_12621</name>
</gene>
<evidence type="ECO:0000256" key="1">
    <source>
        <dbReference type="SAM" id="MobiDB-lite"/>
    </source>
</evidence>
<evidence type="ECO:0000313" key="3">
    <source>
        <dbReference type="EMBL" id="KAF5584958.1"/>
    </source>
</evidence>
<name>A0A8H5L5C5_GIBSU</name>
<dbReference type="AlphaFoldDB" id="A0A8H5L5C5"/>
<evidence type="ECO:0000313" key="4">
    <source>
        <dbReference type="Proteomes" id="UP000547976"/>
    </source>
</evidence>
<protein>
    <submittedName>
        <fullName evidence="3">Uncharacterized protein</fullName>
    </submittedName>
</protein>
<evidence type="ECO:0000256" key="2">
    <source>
        <dbReference type="SAM" id="Phobius"/>
    </source>
</evidence>
<keyword evidence="4" id="KW-1185">Reference proteome</keyword>